<name>A0A1G7J1K9_CHIFI</name>
<dbReference type="RefSeq" id="WP_089829231.1">
    <property type="nucleotide sequence ID" value="NZ_FNBN01000001.1"/>
</dbReference>
<gene>
    <name evidence="2" type="ORF">SAMN04488121_1011070</name>
</gene>
<dbReference type="OrthoDB" id="668798at2"/>
<keyword evidence="1" id="KW-0812">Transmembrane</keyword>
<organism evidence="2 3">
    <name type="scientific">Chitinophaga filiformis</name>
    <name type="common">Myxococcus filiformis</name>
    <name type="synonym">Flexibacter filiformis</name>
    <dbReference type="NCBI Taxonomy" id="104663"/>
    <lineage>
        <taxon>Bacteria</taxon>
        <taxon>Pseudomonadati</taxon>
        <taxon>Bacteroidota</taxon>
        <taxon>Chitinophagia</taxon>
        <taxon>Chitinophagales</taxon>
        <taxon>Chitinophagaceae</taxon>
        <taxon>Chitinophaga</taxon>
    </lineage>
</organism>
<keyword evidence="1" id="KW-1133">Transmembrane helix</keyword>
<proteinExistence type="predicted"/>
<evidence type="ECO:0000313" key="3">
    <source>
        <dbReference type="Proteomes" id="UP000199045"/>
    </source>
</evidence>
<dbReference type="STRING" id="104663.SAMN04488121_1011070"/>
<keyword evidence="1" id="KW-0472">Membrane</keyword>
<evidence type="ECO:0000256" key="1">
    <source>
        <dbReference type="SAM" id="Phobius"/>
    </source>
</evidence>
<sequence length="229" mass="26500">MDKLPLKENIGLENIDPLDIDMLLKKLEISFHIKFDSPELKQVITFGDLCDLIVNKVEGRDTNDCTTQQAFYKIRKAIVEAGQYDKEALKTNTHLEELFPRGQRRQQVKKFESILGIKTEILQAKGWLVFSLLLAFLASFVVLFFSWQIGFGGMVLSFIGIHISYKLGKELNLKTVGQLAKKISREHYNKVRRNPTTINQTEIIQKVKELFKEYLDLEDKALTKEARFF</sequence>
<feature type="transmembrane region" description="Helical" evidence="1">
    <location>
        <begin position="127"/>
        <end position="145"/>
    </location>
</feature>
<dbReference type="EMBL" id="FNBN01000001">
    <property type="protein sequence ID" value="SDF18872.1"/>
    <property type="molecule type" value="Genomic_DNA"/>
</dbReference>
<dbReference type="Proteomes" id="UP000199045">
    <property type="component" value="Unassembled WGS sequence"/>
</dbReference>
<reference evidence="2 3" key="1">
    <citation type="submission" date="2016-10" db="EMBL/GenBank/DDBJ databases">
        <authorList>
            <person name="de Groot N.N."/>
        </authorList>
    </citation>
    <scope>NUCLEOTIDE SEQUENCE [LARGE SCALE GENOMIC DNA]</scope>
    <source>
        <strain evidence="2 3">DSM 527</strain>
    </source>
</reference>
<evidence type="ECO:0000313" key="2">
    <source>
        <dbReference type="EMBL" id="SDF18872.1"/>
    </source>
</evidence>
<accession>A0A1G7J1K9</accession>
<dbReference type="AlphaFoldDB" id="A0A1G7J1K9"/>
<protein>
    <submittedName>
        <fullName evidence="2">Uncharacterized protein</fullName>
    </submittedName>
</protein>